<dbReference type="EMBL" id="SSMQ01000012">
    <property type="protein sequence ID" value="TKD08940.1"/>
    <property type="molecule type" value="Genomic_DNA"/>
</dbReference>
<comment type="caution">
    <text evidence="1">The sequence shown here is derived from an EMBL/GenBank/DDBJ whole genome shotgun (WGS) entry which is preliminary data.</text>
</comment>
<evidence type="ECO:0000313" key="2">
    <source>
        <dbReference type="Proteomes" id="UP000309215"/>
    </source>
</evidence>
<sequence>MKSHVVIEGGRFDRDLVKLFVDEMLPGLDIQVDDAGGKSNTISLARTMLRESPEPLALVIDADTVKPDLIRQQRQELETALGLVADPSLWTVALFEPEIERCFFRNIPFLEDILGKKLTDVQRALSEYDPPRVLRELEPGYKKVLLGKLAGKSLAPLKDDPALRQVCDFLENAHRRAAA</sequence>
<gene>
    <name evidence="1" type="ORF">E8A74_14240</name>
</gene>
<keyword evidence="2" id="KW-1185">Reference proteome</keyword>
<organism evidence="1 2">
    <name type="scientific">Polyangium fumosum</name>
    <dbReference type="NCBI Taxonomy" id="889272"/>
    <lineage>
        <taxon>Bacteria</taxon>
        <taxon>Pseudomonadati</taxon>
        <taxon>Myxococcota</taxon>
        <taxon>Polyangia</taxon>
        <taxon>Polyangiales</taxon>
        <taxon>Polyangiaceae</taxon>
        <taxon>Polyangium</taxon>
    </lineage>
</organism>
<name>A0A4U1JDN1_9BACT</name>
<evidence type="ECO:0008006" key="3">
    <source>
        <dbReference type="Google" id="ProtNLM"/>
    </source>
</evidence>
<reference evidence="1 2" key="1">
    <citation type="submission" date="2019-04" db="EMBL/GenBank/DDBJ databases">
        <authorList>
            <person name="Li Y."/>
            <person name="Wang J."/>
        </authorList>
    </citation>
    <scope>NUCLEOTIDE SEQUENCE [LARGE SCALE GENOMIC DNA]</scope>
    <source>
        <strain evidence="1 2">DSM 14668</strain>
    </source>
</reference>
<proteinExistence type="predicted"/>
<dbReference type="AlphaFoldDB" id="A0A4U1JDN1"/>
<protein>
    <recommendedName>
        <fullName evidence="3">DUF4276 family protein</fullName>
    </recommendedName>
</protein>
<evidence type="ECO:0000313" key="1">
    <source>
        <dbReference type="EMBL" id="TKD08940.1"/>
    </source>
</evidence>
<dbReference type="RefSeq" id="WP_136929537.1">
    <property type="nucleotide sequence ID" value="NZ_SSMQ01000012.1"/>
</dbReference>
<accession>A0A4U1JDN1</accession>
<dbReference type="Proteomes" id="UP000309215">
    <property type="component" value="Unassembled WGS sequence"/>
</dbReference>
<dbReference type="OrthoDB" id="529338at2"/>